<reference evidence="6" key="1">
    <citation type="submission" date="2021-12" db="EMBL/GenBank/DDBJ databases">
        <authorList>
            <person name="Cha I.-T."/>
            <person name="Lee K.-E."/>
            <person name="Park S.-J."/>
        </authorList>
    </citation>
    <scope>NUCLEOTIDE SEQUENCE</scope>
    <source>
        <strain evidence="6">YSM-43</strain>
    </source>
</reference>
<evidence type="ECO:0000256" key="3">
    <source>
        <dbReference type="ARBA" id="ARBA00022679"/>
    </source>
</evidence>
<keyword evidence="2 6" id="KW-0489">Methyltransferase</keyword>
<dbReference type="SUPFAM" id="SSF75217">
    <property type="entry name" value="alpha/beta knot"/>
    <property type="match status" value="1"/>
</dbReference>
<feature type="domain" description="tRNA/rRNA methyltransferase SpoU type" evidence="4">
    <location>
        <begin position="98"/>
        <end position="235"/>
    </location>
</feature>
<evidence type="ECO:0000256" key="1">
    <source>
        <dbReference type="ARBA" id="ARBA00007228"/>
    </source>
</evidence>
<dbReference type="InterPro" id="IPR051259">
    <property type="entry name" value="rRNA_Methyltransferase"/>
</dbReference>
<dbReference type="Proteomes" id="UP000830454">
    <property type="component" value="Chromosome"/>
</dbReference>
<evidence type="ECO:0000256" key="2">
    <source>
        <dbReference type="ARBA" id="ARBA00022603"/>
    </source>
</evidence>
<dbReference type="InterPro" id="IPR053888">
    <property type="entry name" value="MRM3-like_sub_bind"/>
</dbReference>
<dbReference type="SUPFAM" id="SSF55315">
    <property type="entry name" value="L30e-like"/>
    <property type="match status" value="1"/>
</dbReference>
<evidence type="ECO:0000313" key="7">
    <source>
        <dbReference type="Proteomes" id="UP000830454"/>
    </source>
</evidence>
<feature type="domain" description="MRM3-like substrate binding" evidence="5">
    <location>
        <begin position="5"/>
        <end position="83"/>
    </location>
</feature>
<dbReference type="InterPro" id="IPR029028">
    <property type="entry name" value="Alpha/beta_knot_MTases"/>
</dbReference>
<name>A0ABY4HRC3_9FLAO</name>
<comment type="similarity">
    <text evidence="1">Belongs to the class IV-like SAM-binding methyltransferase superfamily. RNA methyltransferase TrmH family.</text>
</comment>
<sequence length="240" mass="26839">MVSKNQIKLITSLQQKKYRKQHQLFFAEGKKVIQELLEANYELEALFSTDDIFSYVDKSKSHTITDAELKKISALTTPNNCLALFRIPLEKKGTLSGLIVALDDIRDPGNLGTIIRLCDWFGIETLICSEETVDIYNPKVVQATMGSISRVKVVYTDLESVLKTTELPVFGTFMDGDVIYNEQLPNEGIIVMGNEANGISDSIEKLISKRISIPRFGKLKQTESLNVATATGIILSEFKR</sequence>
<dbReference type="Gene3D" id="3.30.1330.30">
    <property type="match status" value="1"/>
</dbReference>
<dbReference type="InterPro" id="IPR018247">
    <property type="entry name" value="EF_Hand_1_Ca_BS"/>
</dbReference>
<dbReference type="PROSITE" id="PS00018">
    <property type="entry name" value="EF_HAND_1"/>
    <property type="match status" value="1"/>
</dbReference>
<proteinExistence type="inferred from homology"/>
<gene>
    <name evidence="6" type="ORF">LXD69_08025</name>
</gene>
<dbReference type="InterPro" id="IPR029064">
    <property type="entry name" value="Ribosomal_eL30-like_sf"/>
</dbReference>
<dbReference type="GO" id="GO:0008168">
    <property type="term" value="F:methyltransferase activity"/>
    <property type="evidence" value="ECO:0007669"/>
    <property type="project" value="UniProtKB-KW"/>
</dbReference>
<dbReference type="PANTHER" id="PTHR43191">
    <property type="entry name" value="RRNA METHYLTRANSFERASE 3"/>
    <property type="match status" value="1"/>
</dbReference>
<dbReference type="Pfam" id="PF00588">
    <property type="entry name" value="SpoU_methylase"/>
    <property type="match status" value="1"/>
</dbReference>
<dbReference type="InterPro" id="IPR001537">
    <property type="entry name" value="SpoU_MeTrfase"/>
</dbReference>
<keyword evidence="7" id="KW-1185">Reference proteome</keyword>
<dbReference type="Pfam" id="PF22435">
    <property type="entry name" value="MRM3-like_sub_bind"/>
    <property type="match status" value="1"/>
</dbReference>
<dbReference type="CDD" id="cd18109">
    <property type="entry name" value="SpoU-like_RNA-MTase"/>
    <property type="match status" value="1"/>
</dbReference>
<protein>
    <submittedName>
        <fullName evidence="6">RNA methyltransferase</fullName>
    </submittedName>
</protein>
<keyword evidence="3" id="KW-0808">Transferase</keyword>
<accession>A0ABY4HRC3</accession>
<organism evidence="6 7">
    <name type="scientific">Flavobacterium sediminilitoris</name>
    <dbReference type="NCBI Taxonomy" id="2024526"/>
    <lineage>
        <taxon>Bacteria</taxon>
        <taxon>Pseudomonadati</taxon>
        <taxon>Bacteroidota</taxon>
        <taxon>Flavobacteriia</taxon>
        <taxon>Flavobacteriales</taxon>
        <taxon>Flavobacteriaceae</taxon>
        <taxon>Flavobacterium</taxon>
    </lineage>
</organism>
<dbReference type="Gene3D" id="3.40.1280.10">
    <property type="match status" value="1"/>
</dbReference>
<reference evidence="6" key="2">
    <citation type="submission" date="2022-04" db="EMBL/GenBank/DDBJ databases">
        <title>Complete Genome Sequence of Flavobacterium sediminilitoris YSM-43, Isolated from a Tidal Sediment.</title>
        <authorList>
            <person name="Lee P.A."/>
        </authorList>
    </citation>
    <scope>NUCLEOTIDE SEQUENCE</scope>
    <source>
        <strain evidence="6">YSM-43</strain>
    </source>
</reference>
<dbReference type="EMBL" id="CP090145">
    <property type="protein sequence ID" value="UOX35456.1"/>
    <property type="molecule type" value="Genomic_DNA"/>
</dbReference>
<evidence type="ECO:0000313" key="6">
    <source>
        <dbReference type="EMBL" id="UOX35456.1"/>
    </source>
</evidence>
<dbReference type="GO" id="GO:0032259">
    <property type="term" value="P:methylation"/>
    <property type="evidence" value="ECO:0007669"/>
    <property type="project" value="UniProtKB-KW"/>
</dbReference>
<evidence type="ECO:0000259" key="4">
    <source>
        <dbReference type="Pfam" id="PF00588"/>
    </source>
</evidence>
<dbReference type="RefSeq" id="WP_246918668.1">
    <property type="nucleotide sequence ID" value="NZ_CP090145.1"/>
</dbReference>
<evidence type="ECO:0000259" key="5">
    <source>
        <dbReference type="Pfam" id="PF22435"/>
    </source>
</evidence>
<dbReference type="PANTHER" id="PTHR43191:SF2">
    <property type="entry name" value="RRNA METHYLTRANSFERASE 3, MITOCHONDRIAL"/>
    <property type="match status" value="1"/>
</dbReference>
<dbReference type="InterPro" id="IPR029026">
    <property type="entry name" value="tRNA_m1G_MTases_N"/>
</dbReference>